<keyword evidence="2" id="KW-1185">Reference proteome</keyword>
<evidence type="ECO:0000313" key="2">
    <source>
        <dbReference type="Proteomes" id="UP000199475"/>
    </source>
</evidence>
<dbReference type="AlphaFoldDB" id="A0A1G9N6D2"/>
<dbReference type="Pfam" id="PF12840">
    <property type="entry name" value="HTH_20"/>
    <property type="match status" value="1"/>
</dbReference>
<accession>A0A1G9N6D2</accession>
<dbReference type="EMBL" id="FNGP01000007">
    <property type="protein sequence ID" value="SDL82038.1"/>
    <property type="molecule type" value="Genomic_DNA"/>
</dbReference>
<proteinExistence type="predicted"/>
<dbReference type="RefSeq" id="WP_093253788.1">
    <property type="nucleotide sequence ID" value="NZ_FNGP01000007.1"/>
</dbReference>
<gene>
    <name evidence="1" type="ORF">SAMN04488242_2929</name>
</gene>
<dbReference type="Proteomes" id="UP000199475">
    <property type="component" value="Unassembled WGS sequence"/>
</dbReference>
<dbReference type="CDD" id="cd00090">
    <property type="entry name" value="HTH_ARSR"/>
    <property type="match status" value="1"/>
</dbReference>
<dbReference type="InterPro" id="IPR011991">
    <property type="entry name" value="ArsR-like_HTH"/>
</dbReference>
<dbReference type="Gene3D" id="1.10.10.10">
    <property type="entry name" value="Winged helix-like DNA-binding domain superfamily/Winged helix DNA-binding domain"/>
    <property type="match status" value="1"/>
</dbReference>
<name>A0A1G9N6D2_9ACTN</name>
<evidence type="ECO:0000313" key="1">
    <source>
        <dbReference type="EMBL" id="SDL82038.1"/>
    </source>
</evidence>
<dbReference type="InterPro" id="IPR036388">
    <property type="entry name" value="WH-like_DNA-bd_sf"/>
</dbReference>
<sequence>MAKHNHAETLSAVASLADPTRRALYDLVASADAPVSRDDAAAALDLPRATAAFHLDRLAKEGLLDVSYRRLSGRQGPGSGRPTKLYALAEAEVSVSLPRRHYDLAAEILVAAVEESAASGEPIEDALRSAATEVGRGIGQELRLDDALTELGYVPVEEPDGSVIMRNCPFHRLVQSHTARVCGMNLDLLTAVAEATGSDRRAVLDPAPGRCCVRIVPS</sequence>
<dbReference type="OrthoDB" id="3399802at2"/>
<dbReference type="STRING" id="686624.SAMN04488242_2929"/>
<organism evidence="1 2">
    <name type="scientific">Tessaracoccus oleiagri</name>
    <dbReference type="NCBI Taxonomy" id="686624"/>
    <lineage>
        <taxon>Bacteria</taxon>
        <taxon>Bacillati</taxon>
        <taxon>Actinomycetota</taxon>
        <taxon>Actinomycetes</taxon>
        <taxon>Propionibacteriales</taxon>
        <taxon>Propionibacteriaceae</taxon>
        <taxon>Tessaracoccus</taxon>
    </lineage>
</organism>
<reference evidence="1 2" key="1">
    <citation type="submission" date="2016-10" db="EMBL/GenBank/DDBJ databases">
        <authorList>
            <person name="de Groot N.N."/>
        </authorList>
    </citation>
    <scope>NUCLEOTIDE SEQUENCE [LARGE SCALE GENOMIC DNA]</scope>
    <source>
        <strain evidence="1 2">CGMCC 1.9159</strain>
    </source>
</reference>
<protein>
    <submittedName>
        <fullName evidence="1">Predicted transcriptional regulator, ArsR family</fullName>
    </submittedName>
</protein>
<dbReference type="InterPro" id="IPR036390">
    <property type="entry name" value="WH_DNA-bd_sf"/>
</dbReference>
<dbReference type="SUPFAM" id="SSF46785">
    <property type="entry name" value="Winged helix' DNA-binding domain"/>
    <property type="match status" value="1"/>
</dbReference>